<keyword evidence="3" id="KW-1185">Reference proteome</keyword>
<comment type="caution">
    <text evidence="2">The sequence shown here is derived from an EMBL/GenBank/DDBJ whole genome shotgun (WGS) entry which is preliminary data.</text>
</comment>
<evidence type="ECO:0000313" key="2">
    <source>
        <dbReference type="EMBL" id="PGH27993.1"/>
    </source>
</evidence>
<proteinExistence type="predicted"/>
<reference evidence="2 3" key="1">
    <citation type="submission" date="2017-10" db="EMBL/GenBank/DDBJ databases">
        <title>Comparative genomics in systemic dimorphic fungi from Ajellomycetaceae.</title>
        <authorList>
            <person name="Munoz J.F."/>
            <person name="Mcewen J.G."/>
            <person name="Clay O.K."/>
            <person name="Cuomo C.A."/>
        </authorList>
    </citation>
    <scope>NUCLEOTIDE SEQUENCE [LARGE SCALE GENOMIC DNA]</scope>
    <source>
        <strain evidence="2 3">UAMH7299</strain>
    </source>
</reference>
<sequence length="94" mass="10842">MEDPKFAICSDELFKGLKISLESRLLEANNRKIRSDVQRQYKYHPRHFISKTAARPQSSQSSARSPDRFKLPSQRIVTGAALPRFVLEVADRVR</sequence>
<feature type="compositionally biased region" description="Low complexity" evidence="1">
    <location>
        <begin position="53"/>
        <end position="64"/>
    </location>
</feature>
<evidence type="ECO:0000256" key="1">
    <source>
        <dbReference type="SAM" id="MobiDB-lite"/>
    </source>
</evidence>
<evidence type="ECO:0000313" key="3">
    <source>
        <dbReference type="Proteomes" id="UP000224634"/>
    </source>
</evidence>
<dbReference type="EMBL" id="PDNA01000002">
    <property type="protein sequence ID" value="PGH27993.1"/>
    <property type="molecule type" value="Genomic_DNA"/>
</dbReference>
<organism evidence="2 3">
    <name type="scientific">Polytolypa hystricis (strain UAMH7299)</name>
    <dbReference type="NCBI Taxonomy" id="1447883"/>
    <lineage>
        <taxon>Eukaryota</taxon>
        <taxon>Fungi</taxon>
        <taxon>Dikarya</taxon>
        <taxon>Ascomycota</taxon>
        <taxon>Pezizomycotina</taxon>
        <taxon>Eurotiomycetes</taxon>
        <taxon>Eurotiomycetidae</taxon>
        <taxon>Onygenales</taxon>
        <taxon>Onygenales incertae sedis</taxon>
        <taxon>Polytolypa</taxon>
    </lineage>
</organism>
<feature type="region of interest" description="Disordered" evidence="1">
    <location>
        <begin position="48"/>
        <end position="70"/>
    </location>
</feature>
<protein>
    <submittedName>
        <fullName evidence="2">Uncharacterized protein</fullName>
    </submittedName>
</protein>
<name>A0A2B7Z430_POLH7</name>
<gene>
    <name evidence="2" type="ORF">AJ80_00248</name>
</gene>
<dbReference type="AlphaFoldDB" id="A0A2B7Z430"/>
<accession>A0A2B7Z430</accession>
<dbReference type="Proteomes" id="UP000224634">
    <property type="component" value="Unassembled WGS sequence"/>
</dbReference>